<accession>A0AC58U1X9</accession>
<organism evidence="1 2">
    <name type="scientific">Nicotiana tabacum</name>
    <name type="common">Common tobacco</name>
    <dbReference type="NCBI Taxonomy" id="4097"/>
    <lineage>
        <taxon>Eukaryota</taxon>
        <taxon>Viridiplantae</taxon>
        <taxon>Streptophyta</taxon>
        <taxon>Embryophyta</taxon>
        <taxon>Tracheophyta</taxon>
        <taxon>Spermatophyta</taxon>
        <taxon>Magnoliopsida</taxon>
        <taxon>eudicotyledons</taxon>
        <taxon>Gunneridae</taxon>
        <taxon>Pentapetalae</taxon>
        <taxon>asterids</taxon>
        <taxon>lamiids</taxon>
        <taxon>Solanales</taxon>
        <taxon>Solanaceae</taxon>
        <taxon>Nicotianoideae</taxon>
        <taxon>Nicotianeae</taxon>
        <taxon>Nicotiana</taxon>
    </lineage>
</organism>
<keyword evidence="1" id="KW-1185">Reference proteome</keyword>
<proteinExistence type="predicted"/>
<protein>
    <submittedName>
        <fullName evidence="2">Uncharacterized protein LOC107827113</fullName>
    </submittedName>
</protein>
<dbReference type="Proteomes" id="UP000790787">
    <property type="component" value="Chromosome 24"/>
</dbReference>
<name>A0AC58U1X9_TOBAC</name>
<evidence type="ECO:0000313" key="1">
    <source>
        <dbReference type="Proteomes" id="UP000790787"/>
    </source>
</evidence>
<sequence>MKRFYPLVSSKLPQSSSSSLIVTPVEKHLNQLVEQPQSSKKQRQGIDLDSLKTDPKERLPIRDFHPNERDEIRREYLRRDEGIHQGGGDVFSSLGFKSWHKKNILDMHGSSSIHNQATRKCEDLLKQKQSIQTSFDRQSTQTKLEYKICLKASIEVVRLLLNQGLAFRGHREDESSLNKGNFLEILSWYAERSDKIRDLVLKKAPKNDQLTSHKIQKDIIIACKIETVKAIMDDLNGDFFALLVDESCDVSRKEQLAIVLRYVNRCGSMVDHFIWIVHVRNTTALCLKKAIVDYLAQHSLSLSYVRGQCYDGASNMQGDLRGLKTLIQQESKSAYSIHCFAHQLQLTLVAVSKKCLEVGELVLLVSNVLNIVGGSFKRMDDLRESQAEKVQEALDMGELETGRGLNQELGLARAADTRWGSHYKSFKNFIFMFSSIIDVLDTIVVDAPTLEERAKAKGYLSTCQTFEVAFMLHLMRDVLGITNELNTSLQKKEQDIANAILLVEVAKRWLQKLREEEWDSLIDKQVQELNAHFNEVTTNLLVGVACLNPVDSFFSFNINKILRMAELYPDDFDENITVTLKNQLETYIVDLSVTLVKTKKHLNYPFVFYLVKFALLLPVATATVERTFSAMKLIKSELRNRMNDEFMSGCLVMVDNGSTHNFVQSRAAKFFNLVVSPVTPCSVVVGSDVVLAITWLLTLGPILTDYTTRVMEFTFQGTQVRLVGEPPIESQPMQLQSLRRLAELDAVSSYFCLMVVDDTPPIQMEEPPDLLSLLEDYADIFQKPQGLPPVRSQGHAIHLTP</sequence>
<reference evidence="1" key="1">
    <citation type="journal article" date="2014" name="Nat. Commun.">
        <title>The tobacco genome sequence and its comparison with those of tomato and potato.</title>
        <authorList>
            <person name="Sierro N."/>
            <person name="Battey J.N."/>
            <person name="Ouadi S."/>
            <person name="Bakaher N."/>
            <person name="Bovet L."/>
            <person name="Willig A."/>
            <person name="Goepfert S."/>
            <person name="Peitsch M.C."/>
            <person name="Ivanov N.V."/>
        </authorList>
    </citation>
    <scope>NUCLEOTIDE SEQUENCE [LARGE SCALE GENOMIC DNA]</scope>
</reference>
<gene>
    <name evidence="2" type="primary">LOC107827113</name>
</gene>
<dbReference type="RefSeq" id="XP_075103451.1">
    <property type="nucleotide sequence ID" value="XM_075247350.1"/>
</dbReference>
<evidence type="ECO:0000313" key="2">
    <source>
        <dbReference type="RefSeq" id="XP_075103451.1"/>
    </source>
</evidence>
<reference evidence="2" key="2">
    <citation type="submission" date="2025-08" db="UniProtKB">
        <authorList>
            <consortium name="RefSeq"/>
        </authorList>
    </citation>
    <scope>IDENTIFICATION</scope>
    <source>
        <tissue evidence="2">Leaf</tissue>
    </source>
</reference>